<sequence length="151" mass="15252">MRVFFVLLTLAVSIGPALSQEWRASGRGEGARAYFTLKGRPAGAEIACLPGGRLGVTAAGNGARFPADRPVTLVLSVDGMAYAGEARVEPEGAGGGSRFVRTVEGKDAASLLAALKRGRSLEVSSPAGHVRLPLVGSGRAIAALAPACAAP</sequence>
<dbReference type="EMBL" id="JACIDO010000009">
    <property type="protein sequence ID" value="MBB3937498.1"/>
    <property type="molecule type" value="Genomic_DNA"/>
</dbReference>
<proteinExistence type="predicted"/>
<gene>
    <name evidence="1" type="ORF">GGR05_003664</name>
</gene>
<evidence type="ECO:0000313" key="1">
    <source>
        <dbReference type="EMBL" id="MBB3937498.1"/>
    </source>
</evidence>
<comment type="caution">
    <text evidence="1">The sequence shown here is derived from an EMBL/GenBank/DDBJ whole genome shotgun (WGS) entry which is preliminary data.</text>
</comment>
<accession>A0A7W6BYI7</accession>
<name>A0A7W6BYI7_9HYPH</name>
<organism evidence="1 2">
    <name type="scientific">Aureimonas phyllosphaerae</name>
    <dbReference type="NCBI Taxonomy" id="1166078"/>
    <lineage>
        <taxon>Bacteria</taxon>
        <taxon>Pseudomonadati</taxon>
        <taxon>Pseudomonadota</taxon>
        <taxon>Alphaproteobacteria</taxon>
        <taxon>Hyphomicrobiales</taxon>
        <taxon>Aurantimonadaceae</taxon>
        <taxon>Aureimonas</taxon>
    </lineage>
</organism>
<dbReference type="Proteomes" id="UP000531216">
    <property type="component" value="Unassembled WGS sequence"/>
</dbReference>
<dbReference type="AlphaFoldDB" id="A0A7W6BYI7"/>
<reference evidence="1 2" key="1">
    <citation type="submission" date="2020-08" db="EMBL/GenBank/DDBJ databases">
        <title>Genomic Encyclopedia of Type Strains, Phase IV (KMG-IV): sequencing the most valuable type-strain genomes for metagenomic binning, comparative biology and taxonomic classification.</title>
        <authorList>
            <person name="Goeker M."/>
        </authorList>
    </citation>
    <scope>NUCLEOTIDE SEQUENCE [LARGE SCALE GENOMIC DNA]</scope>
    <source>
        <strain evidence="1 2">DSM 25024</strain>
    </source>
</reference>
<keyword evidence="2" id="KW-1185">Reference proteome</keyword>
<evidence type="ECO:0000313" key="2">
    <source>
        <dbReference type="Proteomes" id="UP000531216"/>
    </source>
</evidence>
<protein>
    <recommendedName>
        <fullName evidence="3">Invasion protein IalB, involved in pathogenesis</fullName>
    </recommendedName>
</protein>
<evidence type="ECO:0008006" key="3">
    <source>
        <dbReference type="Google" id="ProtNLM"/>
    </source>
</evidence>
<dbReference type="RefSeq" id="WP_090963785.1">
    <property type="nucleotide sequence ID" value="NZ_FOOA01000010.1"/>
</dbReference>